<organism evidence="10 11">
    <name type="scientific">Anaeramoeba flamelloides</name>
    <dbReference type="NCBI Taxonomy" id="1746091"/>
    <lineage>
        <taxon>Eukaryota</taxon>
        <taxon>Metamonada</taxon>
        <taxon>Anaeramoebidae</taxon>
        <taxon>Anaeramoeba</taxon>
    </lineage>
</organism>
<keyword evidence="5" id="KW-0472">Membrane</keyword>
<dbReference type="PANTHER" id="PTHR23101">
    <property type="entry name" value="RAB GDP/GTP EXCHANGE FACTOR"/>
    <property type="match status" value="1"/>
</dbReference>
<gene>
    <name evidence="10" type="ORF">M0812_18029</name>
</gene>
<evidence type="ECO:0000256" key="1">
    <source>
        <dbReference type="ARBA" id="ARBA00004170"/>
    </source>
</evidence>
<dbReference type="SMART" id="SM00167">
    <property type="entry name" value="VPS9"/>
    <property type="match status" value="1"/>
</dbReference>
<feature type="region of interest" description="Disordered" evidence="7">
    <location>
        <begin position="1"/>
        <end position="23"/>
    </location>
</feature>
<comment type="subcellular location">
    <subcellularLocation>
        <location evidence="1">Membrane</location>
        <topology evidence="1">Peripheral membrane protein</topology>
    </subcellularLocation>
</comment>
<dbReference type="GO" id="GO:0030139">
    <property type="term" value="C:endocytic vesicle"/>
    <property type="evidence" value="ECO:0007669"/>
    <property type="project" value="TreeGrafter"/>
</dbReference>
<keyword evidence="3" id="KW-0254">Endocytosis</keyword>
<dbReference type="GO" id="GO:0006897">
    <property type="term" value="P:endocytosis"/>
    <property type="evidence" value="ECO:0007669"/>
    <property type="project" value="UniProtKB-KW"/>
</dbReference>
<sequence length="1070" mass="126625">MSTKQDNPPKNQKKQKNNKHTSEQELLYLQKLLKREKTSFDSERISLENVQKEMKVLIKQLQISVVESMNMNKIMVNLNSSKIDYLLRSPEELNQWQVKFSQPNDRSAPMNIKIQYQKMLRQLLYNLDFFIEAITTTATLISQTEMDILTHSSIFALFGNLCNDWEEKAFLNFLLSLIENEFQENTKSKILLSRNLILAKILSSYTKVTNTYHFIVSALREPILHVIQEPSLNLNEKDEEKLEGNIKKLIYLSREFIDLLNKKVPLLPSGLRYFTKKLKELCIKYGRKEDQELIIGDFLFLRFLNPIILTPERYGIIPDFPIHDTDRFNLSQIAKILLSLSHGSSLLRTSNKLFHRKLFNKKLSVTHLFNNIANFSDKGYSKANIKHFGKEVLINETPRSKNLIISLQDLTVIHKILYSHITQILEQRPIDNKEILQSNFVQFIKSLGKPILMVENEFENKYFSFSLNFILPPPPKIIRKKKRKVKVKRSQTVGMSIIKKKEINKVMNNKNKKIIRKRRKTVKKRPNLNKKELKVVRIKKKKNITIDSTEKKEEKKSNDEKEMNGKNEKEKEKEKGKGKERVIEIERGGEKETGREREKEKYVETEKERENKNKKKMEGEREIEQEKKENKQKNDNYKESGDESDENESDDEYIKENYQWLDVRGKDYELKIDAIKKKMEKKVSVGNLNKAFPSQNDKIMKEAERKLRRALIDMGPINLYSSNGRSKIKFLDLLKRERDKAKSTKSVNMACSLDSTIKTLELLPRSVKLSEFRPLIWKLKKENQFRCKKLTFLINKKYDYQNGVNHLKLKMNQTKEKMKCFETFIQSLLSIRLIEKKKKQITDYQNNLKGIENEKELSRNVNQIFKKIHHWVKNDTLSKVYKDNYKNIIQIIENYFFLHSFDYLFYPTFLKQSYLKEDENFSMKIFDIYKNLNPQFLNIPEKLWGKEIWILAINQLSSLNKFKTPLLKIECLSKCANIVNNIIRFSGQREFGADQVLPIIIYILIISNPPNFPSNMKYISCFADPYLIETEIEYWFTMLKSAFTYLNNLKDSELPQKIISYEKLDIWEKN</sequence>
<dbReference type="AlphaFoldDB" id="A0AAV7Z4W5"/>
<dbReference type="SUPFAM" id="SSF109993">
    <property type="entry name" value="VPS9 domain"/>
    <property type="match status" value="1"/>
</dbReference>
<dbReference type="Proteomes" id="UP001146793">
    <property type="component" value="Unassembled WGS sequence"/>
</dbReference>
<evidence type="ECO:0000256" key="4">
    <source>
        <dbReference type="ARBA" id="ARBA00022658"/>
    </source>
</evidence>
<comment type="caution">
    <text evidence="10">The sequence shown here is derived from an EMBL/GenBank/DDBJ whole genome shotgun (WGS) entry which is preliminary data.</text>
</comment>
<dbReference type="Gene3D" id="1.20.1050.80">
    <property type="entry name" value="VPS9 domain"/>
    <property type="match status" value="1"/>
</dbReference>
<dbReference type="InterPro" id="IPR037191">
    <property type="entry name" value="VPS9_dom_sf"/>
</dbReference>
<evidence type="ECO:0000259" key="8">
    <source>
        <dbReference type="PROSITE" id="PS50018"/>
    </source>
</evidence>
<evidence type="ECO:0000313" key="11">
    <source>
        <dbReference type="Proteomes" id="UP001146793"/>
    </source>
</evidence>
<evidence type="ECO:0000313" key="10">
    <source>
        <dbReference type="EMBL" id="KAJ3435986.1"/>
    </source>
</evidence>
<evidence type="ECO:0000259" key="9">
    <source>
        <dbReference type="PROSITE" id="PS51205"/>
    </source>
</evidence>
<feature type="coiled-coil region" evidence="6">
    <location>
        <begin position="834"/>
        <end position="861"/>
    </location>
</feature>
<dbReference type="InterPro" id="IPR003123">
    <property type="entry name" value="VPS9"/>
</dbReference>
<dbReference type="PANTHER" id="PTHR23101:SF25">
    <property type="entry name" value="GTPASE-ACTIVATING PROTEIN AND VPS9 DOMAIN-CONTAINING PROTEIN 1"/>
    <property type="match status" value="1"/>
</dbReference>
<protein>
    <submittedName>
        <fullName evidence="10">Rab gdp/gtp exchange factor</fullName>
    </submittedName>
</protein>
<dbReference type="InterPro" id="IPR008936">
    <property type="entry name" value="Rho_GTPase_activation_prot"/>
</dbReference>
<accession>A0AAV7Z4W5</accession>
<dbReference type="PROSITE" id="PS50018">
    <property type="entry name" value="RAS_GTPASE_ACTIV_2"/>
    <property type="match status" value="1"/>
</dbReference>
<dbReference type="InterPro" id="IPR045046">
    <property type="entry name" value="Vps9-like"/>
</dbReference>
<evidence type="ECO:0000256" key="5">
    <source>
        <dbReference type="ARBA" id="ARBA00023136"/>
    </source>
</evidence>
<evidence type="ECO:0000256" key="2">
    <source>
        <dbReference type="ARBA" id="ARBA00008489"/>
    </source>
</evidence>
<feature type="region of interest" description="Disordered" evidence="7">
    <location>
        <begin position="547"/>
        <end position="652"/>
    </location>
</feature>
<feature type="compositionally biased region" description="Low complexity" evidence="7">
    <location>
        <begin position="1"/>
        <end position="10"/>
    </location>
</feature>
<dbReference type="GO" id="GO:0005085">
    <property type="term" value="F:guanyl-nucleotide exchange factor activity"/>
    <property type="evidence" value="ECO:0007669"/>
    <property type="project" value="UniProtKB-KW"/>
</dbReference>
<dbReference type="SUPFAM" id="SSF48350">
    <property type="entry name" value="GTPase activation domain, GAP"/>
    <property type="match status" value="1"/>
</dbReference>
<reference evidence="10" key="1">
    <citation type="submission" date="2022-08" db="EMBL/GenBank/DDBJ databases">
        <title>Novel sulphate-reducing endosymbionts in the free-living metamonad Anaeramoeba.</title>
        <authorList>
            <person name="Jerlstrom-Hultqvist J."/>
            <person name="Cepicka I."/>
            <person name="Gallot-Lavallee L."/>
            <person name="Salas-Leiva D."/>
            <person name="Curtis B.A."/>
            <person name="Zahonova K."/>
            <person name="Pipaliya S."/>
            <person name="Dacks J."/>
            <person name="Roger A.J."/>
        </authorList>
    </citation>
    <scope>NUCLEOTIDE SEQUENCE</scope>
    <source>
        <strain evidence="10">Busselton2</strain>
    </source>
</reference>
<dbReference type="Gene3D" id="1.10.506.10">
    <property type="entry name" value="GTPase Activation - p120gap, domain 1"/>
    <property type="match status" value="1"/>
</dbReference>
<dbReference type="Pfam" id="PF02204">
    <property type="entry name" value="VPS9"/>
    <property type="match status" value="1"/>
</dbReference>
<feature type="compositionally biased region" description="Acidic residues" evidence="7">
    <location>
        <begin position="642"/>
        <end position="652"/>
    </location>
</feature>
<dbReference type="PROSITE" id="PS51205">
    <property type="entry name" value="VPS9"/>
    <property type="match status" value="1"/>
</dbReference>
<dbReference type="GO" id="GO:0005829">
    <property type="term" value="C:cytosol"/>
    <property type="evidence" value="ECO:0007669"/>
    <property type="project" value="TreeGrafter"/>
</dbReference>
<keyword evidence="6" id="KW-0175">Coiled coil</keyword>
<name>A0AAV7Z4W5_9EUKA</name>
<feature type="compositionally biased region" description="Basic and acidic residues" evidence="7">
    <location>
        <begin position="548"/>
        <end position="641"/>
    </location>
</feature>
<evidence type="ECO:0000256" key="6">
    <source>
        <dbReference type="SAM" id="Coils"/>
    </source>
</evidence>
<evidence type="ECO:0000256" key="7">
    <source>
        <dbReference type="SAM" id="MobiDB-lite"/>
    </source>
</evidence>
<proteinExistence type="inferred from homology"/>
<comment type="similarity">
    <text evidence="2">Belongs to the GAPVD1 family.</text>
</comment>
<feature type="domain" description="Ras-GAP" evidence="8">
    <location>
        <begin position="166"/>
        <end position="342"/>
    </location>
</feature>
<dbReference type="GO" id="GO:0031267">
    <property type="term" value="F:small GTPase binding"/>
    <property type="evidence" value="ECO:0007669"/>
    <property type="project" value="TreeGrafter"/>
</dbReference>
<feature type="domain" description="VPS9" evidence="9">
    <location>
        <begin position="915"/>
        <end position="1055"/>
    </location>
</feature>
<dbReference type="EMBL" id="JANTQA010000036">
    <property type="protein sequence ID" value="KAJ3435986.1"/>
    <property type="molecule type" value="Genomic_DNA"/>
</dbReference>
<evidence type="ECO:0000256" key="3">
    <source>
        <dbReference type="ARBA" id="ARBA00022583"/>
    </source>
</evidence>
<dbReference type="InterPro" id="IPR001936">
    <property type="entry name" value="RasGAP_dom"/>
</dbReference>
<keyword evidence="4" id="KW-0344">Guanine-nucleotide releasing factor</keyword>
<dbReference type="SMART" id="SM00323">
    <property type="entry name" value="RasGAP"/>
    <property type="match status" value="1"/>
</dbReference>
<dbReference type="Pfam" id="PF00616">
    <property type="entry name" value="RasGAP"/>
    <property type="match status" value="1"/>
</dbReference>
<dbReference type="GO" id="GO:0016020">
    <property type="term" value="C:membrane"/>
    <property type="evidence" value="ECO:0007669"/>
    <property type="project" value="UniProtKB-SubCell"/>
</dbReference>